<gene>
    <name evidence="7" type="ORF">OMED0930_LOCUS478</name>
</gene>
<name>A0A7S0WA26_9CHLO</name>
<dbReference type="GO" id="GO:0004672">
    <property type="term" value="F:protein kinase activity"/>
    <property type="evidence" value="ECO:0007669"/>
    <property type="project" value="InterPro"/>
</dbReference>
<feature type="domain" description="Protein kinase" evidence="6">
    <location>
        <begin position="261"/>
        <end position="581"/>
    </location>
</feature>
<dbReference type="InterPro" id="IPR000719">
    <property type="entry name" value="Prot_kinase_dom"/>
</dbReference>
<feature type="binding site" evidence="5">
    <location>
        <position position="290"/>
    </location>
    <ligand>
        <name>ATP</name>
        <dbReference type="ChEBI" id="CHEBI:30616"/>
    </ligand>
</feature>
<keyword evidence="4 5" id="KW-0067">ATP-binding</keyword>
<accession>A0A7S0WA26</accession>
<evidence type="ECO:0000313" key="7">
    <source>
        <dbReference type="EMBL" id="CAD8809385.1"/>
    </source>
</evidence>
<dbReference type="PANTHER" id="PTHR46699:SF1">
    <property type="entry name" value="SERINE_THREONINE-PROTEIN KINASE STN8, CHLOROPLASTIC"/>
    <property type="match status" value="1"/>
</dbReference>
<dbReference type="Gene3D" id="1.10.510.10">
    <property type="entry name" value="Transferase(Phosphotransferase) domain 1"/>
    <property type="match status" value="1"/>
</dbReference>
<reference evidence="7" key="1">
    <citation type="submission" date="2021-01" db="EMBL/GenBank/DDBJ databases">
        <authorList>
            <person name="Corre E."/>
            <person name="Pelletier E."/>
            <person name="Niang G."/>
            <person name="Scheremetjew M."/>
            <person name="Finn R."/>
            <person name="Kale V."/>
            <person name="Holt S."/>
            <person name="Cochrane G."/>
            <person name="Meng A."/>
            <person name="Brown T."/>
            <person name="Cohen L."/>
        </authorList>
    </citation>
    <scope>NUCLEOTIDE SEQUENCE</scope>
    <source>
        <strain evidence="7">Clade-D-RCC1621</strain>
    </source>
</reference>
<evidence type="ECO:0000256" key="4">
    <source>
        <dbReference type="ARBA" id="ARBA00022840"/>
    </source>
</evidence>
<dbReference type="PROSITE" id="PS00108">
    <property type="entry name" value="PROTEIN_KINASE_ST"/>
    <property type="match status" value="1"/>
</dbReference>
<dbReference type="PROSITE" id="PS50011">
    <property type="entry name" value="PROTEIN_KINASE_DOM"/>
    <property type="match status" value="1"/>
</dbReference>
<dbReference type="PANTHER" id="PTHR46699">
    <property type="entry name" value="SERINE/THREONINE-PROTEIN KINASE STN8, CHLOROPLASTIC-RELATED"/>
    <property type="match status" value="1"/>
</dbReference>
<dbReference type="InterPro" id="IPR017441">
    <property type="entry name" value="Protein_kinase_ATP_BS"/>
</dbReference>
<proteinExistence type="predicted"/>
<dbReference type="InterPro" id="IPR008271">
    <property type="entry name" value="Ser/Thr_kinase_AS"/>
</dbReference>
<keyword evidence="1" id="KW-0808">Transferase</keyword>
<dbReference type="PROSITE" id="PS00107">
    <property type="entry name" value="PROTEIN_KINASE_ATP"/>
    <property type="match status" value="1"/>
</dbReference>
<dbReference type="GO" id="GO:0005524">
    <property type="term" value="F:ATP binding"/>
    <property type="evidence" value="ECO:0007669"/>
    <property type="project" value="UniProtKB-UniRule"/>
</dbReference>
<keyword evidence="3" id="KW-0418">Kinase</keyword>
<dbReference type="SUPFAM" id="SSF56112">
    <property type="entry name" value="Protein kinase-like (PK-like)"/>
    <property type="match status" value="1"/>
</dbReference>
<sequence length="585" mass="62332">MFDARTIARESFARVRGFAPRGAAWRSRERARIARRGGGAALVLRAGVVDAAGDALSWSAILGVEDVASTFGVSSASSSAGAGAQGAVSSVARAVTDKVATTSASFGASVASNAGSPAAAVDAIASGVQKPTFKAAKAVAKEAVKAVDGVTSAKEALPDVPSGVVDAFAGAYNAILHPAYDAIAPDFVKTIVSNQWAIESANGYAYYVKSYGYGAEAELAFYVFCAYYLVAKPGVLSWLFDQTFARAAGTALEKKFDVQNIVRGRRLGAGSFGTVFAATDSSTGKELVIKIAKGVQGSSELQNAEAYINRRIARAPLVAAGCAPFLGTYVEVEGARTPCLVWAYQPGETSLEEYLGDRNFPLGLEDALGINARDSDDDAKRVNRVAKKIMRDLLSTTAALHDIGIVHRDLKPANLVLMGNKFKLVDFGAACDLRTGENYDPEQGLLDPNYSPPEQFIMPEKTPAAPPFVAGFLSPFLWTLGQPQLFDSYSAGLILLQLGVPQLRGKNVMAPNGAFQQRLEDNKYDLRKWRREVEDQLRWDFSALDVNGGVAWDLACRLVAKRNIIRRGRLDCGAALAHPFISTPL</sequence>
<dbReference type="Pfam" id="PF00069">
    <property type="entry name" value="Pkinase"/>
    <property type="match status" value="1"/>
</dbReference>
<dbReference type="SMART" id="SM00220">
    <property type="entry name" value="S_TKc"/>
    <property type="match status" value="1"/>
</dbReference>
<organism evidence="7">
    <name type="scientific">Ostreococcus mediterraneus</name>
    <dbReference type="NCBI Taxonomy" id="1486918"/>
    <lineage>
        <taxon>Eukaryota</taxon>
        <taxon>Viridiplantae</taxon>
        <taxon>Chlorophyta</taxon>
        <taxon>Mamiellophyceae</taxon>
        <taxon>Mamiellales</taxon>
        <taxon>Bathycoccaceae</taxon>
        <taxon>Ostreococcus</taxon>
    </lineage>
</organism>
<evidence type="ECO:0000256" key="3">
    <source>
        <dbReference type="ARBA" id="ARBA00022777"/>
    </source>
</evidence>
<dbReference type="InterPro" id="IPR011009">
    <property type="entry name" value="Kinase-like_dom_sf"/>
</dbReference>
<dbReference type="EMBL" id="HBFO01000704">
    <property type="protein sequence ID" value="CAD8809385.1"/>
    <property type="molecule type" value="Transcribed_RNA"/>
</dbReference>
<dbReference type="AlphaFoldDB" id="A0A7S0WA26"/>
<dbReference type="Gene3D" id="3.30.200.20">
    <property type="entry name" value="Phosphorylase Kinase, domain 1"/>
    <property type="match status" value="1"/>
</dbReference>
<evidence type="ECO:0000256" key="1">
    <source>
        <dbReference type="ARBA" id="ARBA00022679"/>
    </source>
</evidence>
<protein>
    <recommendedName>
        <fullName evidence="6">Protein kinase domain-containing protein</fullName>
    </recommendedName>
</protein>
<evidence type="ECO:0000256" key="2">
    <source>
        <dbReference type="ARBA" id="ARBA00022741"/>
    </source>
</evidence>
<keyword evidence="2 5" id="KW-0547">Nucleotide-binding</keyword>
<evidence type="ECO:0000256" key="5">
    <source>
        <dbReference type="PROSITE-ProRule" id="PRU10141"/>
    </source>
</evidence>
<evidence type="ECO:0000259" key="6">
    <source>
        <dbReference type="PROSITE" id="PS50011"/>
    </source>
</evidence>